<evidence type="ECO:0000313" key="2">
    <source>
        <dbReference type="EMBL" id="CEH17670.1"/>
    </source>
</evidence>
<organism evidence="2 3">
    <name type="scientific">Ceraceosorus bombacis</name>
    <dbReference type="NCBI Taxonomy" id="401625"/>
    <lineage>
        <taxon>Eukaryota</taxon>
        <taxon>Fungi</taxon>
        <taxon>Dikarya</taxon>
        <taxon>Basidiomycota</taxon>
        <taxon>Ustilaginomycotina</taxon>
        <taxon>Exobasidiomycetes</taxon>
        <taxon>Ceraceosorales</taxon>
        <taxon>Ceraceosoraceae</taxon>
        <taxon>Ceraceosorus</taxon>
    </lineage>
</organism>
<feature type="region of interest" description="Disordered" evidence="1">
    <location>
        <begin position="47"/>
        <end position="74"/>
    </location>
</feature>
<evidence type="ECO:0000256" key="1">
    <source>
        <dbReference type="SAM" id="MobiDB-lite"/>
    </source>
</evidence>
<evidence type="ECO:0000313" key="3">
    <source>
        <dbReference type="Proteomes" id="UP000054845"/>
    </source>
</evidence>
<protein>
    <submittedName>
        <fullName evidence="2">Uncharacterized protein</fullName>
    </submittedName>
</protein>
<name>A0A0P1BPQ8_9BASI</name>
<dbReference type="AlphaFoldDB" id="A0A0P1BPQ8"/>
<keyword evidence="3" id="KW-1185">Reference proteome</keyword>
<dbReference type="Proteomes" id="UP000054845">
    <property type="component" value="Unassembled WGS sequence"/>
</dbReference>
<reference evidence="2 3" key="1">
    <citation type="submission" date="2014-09" db="EMBL/GenBank/DDBJ databases">
        <authorList>
            <person name="Magalhaes I.L.F."/>
            <person name="Oliveira U."/>
            <person name="Santos F.R."/>
            <person name="Vidigal T.H.D.A."/>
            <person name="Brescovit A.D."/>
            <person name="Santos A.J."/>
        </authorList>
    </citation>
    <scope>NUCLEOTIDE SEQUENCE [LARGE SCALE GENOMIC DNA]</scope>
</reference>
<sequence>MSAVARSQAPCFAEASPCCLRLSYARGSDRARECVNLLCVQLQRSEDEGGLRRAWKRAGTSNKKSCQPPKQFKM</sequence>
<accession>A0A0P1BPQ8</accession>
<dbReference type="EMBL" id="CCYA01000265">
    <property type="protein sequence ID" value="CEH17670.1"/>
    <property type="molecule type" value="Genomic_DNA"/>
</dbReference>
<proteinExistence type="predicted"/>